<evidence type="ECO:0000313" key="3">
    <source>
        <dbReference type="Proteomes" id="UP001321506"/>
    </source>
</evidence>
<dbReference type="EMBL" id="JASATX010000001">
    <property type="protein sequence ID" value="MDI2097533.1"/>
    <property type="molecule type" value="Genomic_DNA"/>
</dbReference>
<evidence type="ECO:0000256" key="1">
    <source>
        <dbReference type="SAM" id="Phobius"/>
    </source>
</evidence>
<sequence>MREAGSARAAARRSRAPWAMAATVAFGLALIAGVALNRLSLGVLVGVLLAGAIGITWLRRRLGRAPTRGRSRRSRGAR</sequence>
<evidence type="ECO:0000313" key="2">
    <source>
        <dbReference type="EMBL" id="MDI2097533.1"/>
    </source>
</evidence>
<accession>A0AAW6T6T6</accession>
<comment type="caution">
    <text evidence="2">The sequence shown here is derived from an EMBL/GenBank/DDBJ whole genome shotgun (WGS) entry which is preliminary data.</text>
</comment>
<gene>
    <name evidence="2" type="ORF">QF206_00940</name>
</gene>
<dbReference type="Proteomes" id="UP001321506">
    <property type="component" value="Unassembled WGS sequence"/>
</dbReference>
<reference evidence="2 3" key="1">
    <citation type="submission" date="2023-04" db="EMBL/GenBank/DDBJ databases">
        <title>Klugiella caeni sp. nov. isolated from the sludge of biochemical tank.</title>
        <authorList>
            <person name="Geng K."/>
        </authorList>
    </citation>
    <scope>NUCLEOTIDE SEQUENCE [LARGE SCALE GENOMIC DNA]</scope>
    <source>
        <strain evidence="2 3">YN-L-19</strain>
    </source>
</reference>
<keyword evidence="1" id="KW-0472">Membrane</keyword>
<dbReference type="AlphaFoldDB" id="A0AAW6T6T6"/>
<name>A0AAW6T6T6_9MICO</name>
<protein>
    <submittedName>
        <fullName evidence="2">Uncharacterized protein</fullName>
    </submittedName>
</protein>
<keyword evidence="1" id="KW-1133">Transmembrane helix</keyword>
<keyword evidence="3" id="KW-1185">Reference proteome</keyword>
<feature type="transmembrane region" description="Helical" evidence="1">
    <location>
        <begin position="16"/>
        <end position="35"/>
    </location>
</feature>
<proteinExistence type="predicted"/>
<keyword evidence="1" id="KW-0812">Transmembrane</keyword>
<dbReference type="RefSeq" id="WP_281487323.1">
    <property type="nucleotide sequence ID" value="NZ_CP159582.1"/>
</dbReference>
<feature type="transmembrane region" description="Helical" evidence="1">
    <location>
        <begin position="41"/>
        <end position="58"/>
    </location>
</feature>
<organism evidence="2 3">
    <name type="scientific">Ruicaihuangia caeni</name>
    <dbReference type="NCBI Taxonomy" id="3042517"/>
    <lineage>
        <taxon>Bacteria</taxon>
        <taxon>Bacillati</taxon>
        <taxon>Actinomycetota</taxon>
        <taxon>Actinomycetes</taxon>
        <taxon>Micrococcales</taxon>
        <taxon>Microbacteriaceae</taxon>
        <taxon>Ruicaihuangia</taxon>
    </lineage>
</organism>